<evidence type="ECO:0000313" key="2">
    <source>
        <dbReference type="EMBL" id="MET3558456.1"/>
    </source>
</evidence>
<dbReference type="CDD" id="cd04301">
    <property type="entry name" value="NAT_SF"/>
    <property type="match status" value="1"/>
</dbReference>
<comment type="caution">
    <text evidence="2">The sequence shown here is derived from an EMBL/GenBank/DDBJ whole genome shotgun (WGS) entry which is preliminary data.</text>
</comment>
<dbReference type="InterPro" id="IPR016181">
    <property type="entry name" value="Acyl_CoA_acyltransferase"/>
</dbReference>
<proteinExistence type="predicted"/>
<dbReference type="PROSITE" id="PS51186">
    <property type="entry name" value="GNAT"/>
    <property type="match status" value="1"/>
</dbReference>
<dbReference type="EMBL" id="JBEPLO010000017">
    <property type="protein sequence ID" value="MET3558456.1"/>
    <property type="molecule type" value="Genomic_DNA"/>
</dbReference>
<accession>A0ABV2FIS2</accession>
<dbReference type="Proteomes" id="UP001549122">
    <property type="component" value="Unassembled WGS sequence"/>
</dbReference>
<protein>
    <submittedName>
        <fullName evidence="2">RimJ/RimL family protein N-acetyltransferase</fullName>
    </submittedName>
</protein>
<keyword evidence="3" id="KW-1185">Reference proteome</keyword>
<dbReference type="Gene3D" id="3.40.630.30">
    <property type="match status" value="1"/>
</dbReference>
<dbReference type="RefSeq" id="WP_354365601.1">
    <property type="nucleotide sequence ID" value="NZ_JBEPLO010000017.1"/>
</dbReference>
<dbReference type="SUPFAM" id="SSF55729">
    <property type="entry name" value="Acyl-CoA N-acyltransferases (Nat)"/>
    <property type="match status" value="1"/>
</dbReference>
<dbReference type="Pfam" id="PF13302">
    <property type="entry name" value="Acetyltransf_3"/>
    <property type="match status" value="1"/>
</dbReference>
<feature type="domain" description="N-acetyltransferase" evidence="1">
    <location>
        <begin position="15"/>
        <end position="172"/>
    </location>
</feature>
<organism evidence="2 3">
    <name type="scientific">Streptococcus rupicaprae</name>
    <dbReference type="NCBI Taxonomy" id="759619"/>
    <lineage>
        <taxon>Bacteria</taxon>
        <taxon>Bacillati</taxon>
        <taxon>Bacillota</taxon>
        <taxon>Bacilli</taxon>
        <taxon>Lactobacillales</taxon>
        <taxon>Streptococcaceae</taxon>
        <taxon>Streptococcus</taxon>
    </lineage>
</organism>
<evidence type="ECO:0000259" key="1">
    <source>
        <dbReference type="PROSITE" id="PS51186"/>
    </source>
</evidence>
<gene>
    <name evidence="2" type="ORF">ABID29_001581</name>
</gene>
<dbReference type="PANTHER" id="PTHR43415">
    <property type="entry name" value="SPERMIDINE N(1)-ACETYLTRANSFERASE"/>
    <property type="match status" value="1"/>
</dbReference>
<name>A0ABV2FIS2_9STRE</name>
<reference evidence="2 3" key="1">
    <citation type="submission" date="2024-06" db="EMBL/GenBank/DDBJ databases">
        <title>Genomic Encyclopedia of Type Strains, Phase IV (KMG-IV): sequencing the most valuable type-strain genomes for metagenomic binning, comparative biology and taxonomic classification.</title>
        <authorList>
            <person name="Goeker M."/>
        </authorList>
    </citation>
    <scope>NUCLEOTIDE SEQUENCE [LARGE SCALE GENOMIC DNA]</scope>
    <source>
        <strain evidence="2 3">DSM 28303</strain>
    </source>
</reference>
<dbReference type="InterPro" id="IPR000182">
    <property type="entry name" value="GNAT_dom"/>
</dbReference>
<dbReference type="PANTHER" id="PTHR43415:SF4">
    <property type="entry name" value="N-ACETYLTRANSFERASE DOMAIN-CONTAINING PROTEIN"/>
    <property type="match status" value="1"/>
</dbReference>
<evidence type="ECO:0000313" key="3">
    <source>
        <dbReference type="Proteomes" id="UP001549122"/>
    </source>
</evidence>
<sequence length="178" mass="20649">MSQITIAPLTLDHIDIIRQIGFTQDKPKWADFNAPYFEEYKPCQTVEELLADDPSLTNPDKTWGIFVDGQVVGTLGRYWENKATRWLEIGLVIYDENLWSAGIGSTALSQWIEKCFDDFPEIERVGLTSWSCNPGMMKLATKLGMTQEACIRKVRYWQGIYYDSVKYGILREEWFSER</sequence>